<reference evidence="14" key="1">
    <citation type="submission" date="2019-10" db="EMBL/GenBank/DDBJ databases">
        <authorList>
            <person name="Zhang R."/>
            <person name="Pan Y."/>
            <person name="Wang J."/>
            <person name="Ma R."/>
            <person name="Yu S."/>
        </authorList>
    </citation>
    <scope>NUCLEOTIDE SEQUENCE</scope>
    <source>
        <strain evidence="14">LA-IB0</strain>
        <tissue evidence="14">Leaf</tissue>
    </source>
</reference>
<evidence type="ECO:0000256" key="7">
    <source>
        <dbReference type="ARBA" id="ARBA00022840"/>
    </source>
</evidence>
<keyword evidence="4" id="KW-0808">Transferase</keyword>
<comment type="subcellular location">
    <subcellularLocation>
        <location evidence="1">Cell membrane</location>
        <topology evidence="1">Lipid-anchor</topology>
    </subcellularLocation>
</comment>
<organism evidence="14 15">
    <name type="scientific">Buddleja alternifolia</name>
    <dbReference type="NCBI Taxonomy" id="168488"/>
    <lineage>
        <taxon>Eukaryota</taxon>
        <taxon>Viridiplantae</taxon>
        <taxon>Streptophyta</taxon>
        <taxon>Embryophyta</taxon>
        <taxon>Tracheophyta</taxon>
        <taxon>Spermatophyta</taxon>
        <taxon>Magnoliopsida</taxon>
        <taxon>eudicotyledons</taxon>
        <taxon>Gunneridae</taxon>
        <taxon>Pentapetalae</taxon>
        <taxon>asterids</taxon>
        <taxon>lamiids</taxon>
        <taxon>Lamiales</taxon>
        <taxon>Scrophulariaceae</taxon>
        <taxon>Buddlejeae</taxon>
        <taxon>Buddleja</taxon>
    </lineage>
</organism>
<keyword evidence="3 11" id="KW-0723">Serine/threonine-protein kinase</keyword>
<dbReference type="PROSITE" id="PS50011">
    <property type="entry name" value="PROTEIN_KINASE_DOM"/>
    <property type="match status" value="1"/>
</dbReference>
<dbReference type="PANTHER" id="PTHR47985:SF41">
    <property type="entry name" value="SERINE_THREONINE-PROTEIN KINASE PBL5-RELATED"/>
    <property type="match status" value="1"/>
</dbReference>
<keyword evidence="5 10" id="KW-0547">Nucleotide-binding</keyword>
<feature type="region of interest" description="Disordered" evidence="12">
    <location>
        <begin position="15"/>
        <end position="48"/>
    </location>
</feature>
<protein>
    <recommendedName>
        <fullName evidence="13">Protein kinase domain-containing protein</fullName>
    </recommendedName>
</protein>
<dbReference type="Pfam" id="PF07714">
    <property type="entry name" value="PK_Tyr_Ser-Thr"/>
    <property type="match status" value="1"/>
</dbReference>
<feature type="region of interest" description="Disordered" evidence="12">
    <location>
        <begin position="60"/>
        <end position="84"/>
    </location>
</feature>
<dbReference type="SUPFAM" id="SSF56112">
    <property type="entry name" value="Protein kinase-like (PK-like)"/>
    <property type="match status" value="1"/>
</dbReference>
<feature type="compositionally biased region" description="Polar residues" evidence="12">
    <location>
        <begin position="60"/>
        <end position="69"/>
    </location>
</feature>
<dbReference type="InterPro" id="IPR000719">
    <property type="entry name" value="Prot_kinase_dom"/>
</dbReference>
<dbReference type="GO" id="GO:0005524">
    <property type="term" value="F:ATP binding"/>
    <property type="evidence" value="ECO:0007669"/>
    <property type="project" value="UniProtKB-UniRule"/>
</dbReference>
<dbReference type="FunFam" id="1.10.510.10:FF:001424">
    <property type="entry name" value="Protein kinase superfamily protein"/>
    <property type="match status" value="1"/>
</dbReference>
<dbReference type="FunFam" id="3.30.200.20:FF:000266">
    <property type="entry name" value="probable serine/threonine-protein kinase RLCKVII"/>
    <property type="match status" value="1"/>
</dbReference>
<dbReference type="InterPro" id="IPR001245">
    <property type="entry name" value="Ser-Thr/Tyr_kinase_cat_dom"/>
</dbReference>
<evidence type="ECO:0000259" key="13">
    <source>
        <dbReference type="PROSITE" id="PS50011"/>
    </source>
</evidence>
<dbReference type="Gene3D" id="1.10.510.10">
    <property type="entry name" value="Transferase(Phosphotransferase) domain 1"/>
    <property type="match status" value="1"/>
</dbReference>
<keyword evidence="9" id="KW-0449">Lipoprotein</keyword>
<evidence type="ECO:0000256" key="4">
    <source>
        <dbReference type="ARBA" id="ARBA00022679"/>
    </source>
</evidence>
<dbReference type="PANTHER" id="PTHR47985">
    <property type="entry name" value="OS07G0668900 PROTEIN"/>
    <property type="match status" value="1"/>
</dbReference>
<keyword evidence="7 10" id="KW-0067">ATP-binding</keyword>
<dbReference type="EMBL" id="WHWC01000013">
    <property type="protein sequence ID" value="KAG8371386.1"/>
    <property type="molecule type" value="Genomic_DNA"/>
</dbReference>
<evidence type="ECO:0000256" key="5">
    <source>
        <dbReference type="ARBA" id="ARBA00022741"/>
    </source>
</evidence>
<dbReference type="Gene3D" id="3.30.200.20">
    <property type="entry name" value="Phosphorylase Kinase, domain 1"/>
    <property type="match status" value="1"/>
</dbReference>
<comment type="similarity">
    <text evidence="11">Belongs to the protein kinase superfamily.</text>
</comment>
<feature type="domain" description="Protein kinase" evidence="13">
    <location>
        <begin position="106"/>
        <end position="364"/>
    </location>
</feature>
<name>A0AAV6WTD8_9LAMI</name>
<dbReference type="CDD" id="cd14066">
    <property type="entry name" value="STKc_IRAK"/>
    <property type="match status" value="1"/>
</dbReference>
<dbReference type="GO" id="GO:0005886">
    <property type="term" value="C:plasma membrane"/>
    <property type="evidence" value="ECO:0007669"/>
    <property type="project" value="UniProtKB-SubCell"/>
</dbReference>
<evidence type="ECO:0000256" key="10">
    <source>
        <dbReference type="PROSITE-ProRule" id="PRU10141"/>
    </source>
</evidence>
<dbReference type="PROSITE" id="PS00107">
    <property type="entry name" value="PROTEIN_KINASE_ATP"/>
    <property type="match status" value="1"/>
</dbReference>
<dbReference type="InterPro" id="IPR011009">
    <property type="entry name" value="Kinase-like_dom_sf"/>
</dbReference>
<dbReference type="SMART" id="SM00220">
    <property type="entry name" value="S_TKc"/>
    <property type="match status" value="1"/>
</dbReference>
<evidence type="ECO:0000256" key="12">
    <source>
        <dbReference type="SAM" id="MobiDB-lite"/>
    </source>
</evidence>
<evidence type="ECO:0000256" key="6">
    <source>
        <dbReference type="ARBA" id="ARBA00022777"/>
    </source>
</evidence>
<dbReference type="GO" id="GO:0004674">
    <property type="term" value="F:protein serine/threonine kinase activity"/>
    <property type="evidence" value="ECO:0007669"/>
    <property type="project" value="UniProtKB-KW"/>
</dbReference>
<accession>A0AAV6WTD8</accession>
<keyword evidence="6" id="KW-0418">Kinase</keyword>
<evidence type="ECO:0000256" key="2">
    <source>
        <dbReference type="ARBA" id="ARBA00022475"/>
    </source>
</evidence>
<evidence type="ECO:0000313" key="15">
    <source>
        <dbReference type="Proteomes" id="UP000826271"/>
    </source>
</evidence>
<evidence type="ECO:0000256" key="8">
    <source>
        <dbReference type="ARBA" id="ARBA00023136"/>
    </source>
</evidence>
<dbReference type="InterPro" id="IPR008271">
    <property type="entry name" value="Ser/Thr_kinase_AS"/>
</dbReference>
<evidence type="ECO:0000256" key="3">
    <source>
        <dbReference type="ARBA" id="ARBA00022527"/>
    </source>
</evidence>
<sequence>MGFFLCLGGSSNNKKQLRNIKNNSNNNRYRRDDKAQPPSGSSRVSPHDFLKDEPEVVYYSTQGNKSAGNKSRKSDSSKTSTCDGQTDGVNARAFAFVQLVAATENFKDEYFLGEGGFGKVYKGRLKDTGEIVAIKQLDQNGCQGIREFLVEAFTLSNAAHPNLVKLIGYCAEGDQRLLVYEYMPLGSLEDHLFEPKPKRKPLDWNSRMKIAAGAAQGLEYLHNKMTPPIIYRDLKCSNILLGEGYFPKLSDFGLAKVGPCGDQTHVSTRVMGTYGYCAPDYAKTGQLTFKSDIYSFGVVLLEIITGRRAIDHRRTGPEQNLVEWVSILFFMHNFLSFGQCGEYWLFLPQDVVRYYIQPKILICW</sequence>
<comment type="caution">
    <text evidence="14">The sequence shown here is derived from an EMBL/GenBank/DDBJ whole genome shotgun (WGS) entry which is preliminary data.</text>
</comment>
<evidence type="ECO:0000313" key="14">
    <source>
        <dbReference type="EMBL" id="KAG8371386.1"/>
    </source>
</evidence>
<dbReference type="AlphaFoldDB" id="A0AAV6WTD8"/>
<dbReference type="InterPro" id="IPR017441">
    <property type="entry name" value="Protein_kinase_ATP_BS"/>
</dbReference>
<proteinExistence type="inferred from homology"/>
<dbReference type="PROSITE" id="PS00108">
    <property type="entry name" value="PROTEIN_KINASE_ST"/>
    <property type="match status" value="1"/>
</dbReference>
<keyword evidence="8" id="KW-0472">Membrane</keyword>
<keyword evidence="2" id="KW-1003">Cell membrane</keyword>
<dbReference type="Proteomes" id="UP000826271">
    <property type="component" value="Unassembled WGS sequence"/>
</dbReference>
<evidence type="ECO:0000256" key="11">
    <source>
        <dbReference type="RuleBase" id="RU000304"/>
    </source>
</evidence>
<gene>
    <name evidence="14" type="ORF">BUALT_Bualt13G0082400</name>
</gene>
<keyword evidence="15" id="KW-1185">Reference proteome</keyword>
<evidence type="ECO:0000256" key="9">
    <source>
        <dbReference type="ARBA" id="ARBA00023288"/>
    </source>
</evidence>
<feature type="binding site" evidence="10">
    <location>
        <position position="135"/>
    </location>
    <ligand>
        <name>ATP</name>
        <dbReference type="ChEBI" id="CHEBI:30616"/>
    </ligand>
</feature>
<evidence type="ECO:0000256" key="1">
    <source>
        <dbReference type="ARBA" id="ARBA00004193"/>
    </source>
</evidence>